<feature type="transmembrane region" description="Helical" evidence="6">
    <location>
        <begin position="444"/>
        <end position="463"/>
    </location>
</feature>
<dbReference type="InterPro" id="IPR003918">
    <property type="entry name" value="NADH_UbQ_OxRdtase"/>
</dbReference>
<dbReference type="GO" id="GO:0048039">
    <property type="term" value="F:ubiquinone binding"/>
    <property type="evidence" value="ECO:0007669"/>
    <property type="project" value="TreeGrafter"/>
</dbReference>
<dbReference type="GO" id="GO:0015990">
    <property type="term" value="P:electron transport coupled proton transport"/>
    <property type="evidence" value="ECO:0007669"/>
    <property type="project" value="TreeGrafter"/>
</dbReference>
<protein>
    <submittedName>
        <fullName evidence="8">NADH-quinone oxidoreductase subunit M</fullName>
    </submittedName>
</protein>
<dbReference type="PANTHER" id="PTHR43507">
    <property type="entry name" value="NADH-UBIQUINONE OXIDOREDUCTASE CHAIN 4"/>
    <property type="match status" value="1"/>
</dbReference>
<organism evidence="8">
    <name type="scientific">termite gut metagenome</name>
    <dbReference type="NCBI Taxonomy" id="433724"/>
    <lineage>
        <taxon>unclassified sequences</taxon>
        <taxon>metagenomes</taxon>
        <taxon>organismal metagenomes</taxon>
    </lineage>
</organism>
<comment type="similarity">
    <text evidence="2">Belongs to the complex I subunit 4 family.</text>
</comment>
<comment type="subcellular location">
    <subcellularLocation>
        <location evidence="1">Membrane</location>
        <topology evidence="1">Multi-pass membrane protein</topology>
    </subcellularLocation>
</comment>
<feature type="transmembrane region" description="Helical" evidence="6">
    <location>
        <begin position="262"/>
        <end position="283"/>
    </location>
</feature>
<evidence type="ECO:0000256" key="1">
    <source>
        <dbReference type="ARBA" id="ARBA00004141"/>
    </source>
</evidence>
<sequence>MLVALWLVRGIKAIRGVMVAGSTALLALAVALTVMYLNQRASGNTSEMLFCADTVWYAPLNIHFSVGVDGISTAMLLLSAIIVFTGTFASWQMKEQTKEYFLWFTLLSTGVFGFFISIDMFTMFMFYEIALIPMYLLIGVWGSGRKEYSAMKLTLMLMGGSAFLLLGILGIYFGSGATTMNILEIAKLHNIPFAQQCIWFPLTFLGFGVLGALFPFHTWSPDGHASAPTAVSMLHAGVLMKLGGYGCFRIAMYLMPEAANELGWIFLILTSISVIYGAFSACVQTDLKYINAYSSVSHCGLVLFAILMMNQTAATGAVLQMLSHGLMTALFFALIGMIYGRTHTRDIRELSGLMKIMPFLSVCYVIAGLANLGLPGLSGFVAEMTIFVGSFQHIDGFHRTLTIIATCSIVITAVYILRLVGKILYGTPNEAHLKLTDATWDERFSVICLIVSVAGLGLAPWWISDMISNSVFSIVKFL</sequence>
<feature type="transmembrane region" description="Helical" evidence="6">
    <location>
        <begin position="153"/>
        <end position="173"/>
    </location>
</feature>
<feature type="transmembrane region" description="Helical" evidence="6">
    <location>
        <begin position="238"/>
        <end position="256"/>
    </location>
</feature>
<keyword evidence="3 6" id="KW-0812">Transmembrane</keyword>
<dbReference type="GO" id="GO:0008137">
    <property type="term" value="F:NADH dehydrogenase (ubiquinone) activity"/>
    <property type="evidence" value="ECO:0007669"/>
    <property type="project" value="InterPro"/>
</dbReference>
<evidence type="ECO:0000256" key="5">
    <source>
        <dbReference type="ARBA" id="ARBA00023136"/>
    </source>
</evidence>
<dbReference type="InterPro" id="IPR010227">
    <property type="entry name" value="NADH_Q_OxRdtase_chainM/4"/>
</dbReference>
<dbReference type="InterPro" id="IPR001750">
    <property type="entry name" value="ND/Mrp_TM"/>
</dbReference>
<dbReference type="EMBL" id="SNRY01000634">
    <property type="protein sequence ID" value="KAA6338218.1"/>
    <property type="molecule type" value="Genomic_DNA"/>
</dbReference>
<feature type="domain" description="NADH:quinone oxidoreductase/Mrp antiporter transmembrane" evidence="7">
    <location>
        <begin position="118"/>
        <end position="398"/>
    </location>
</feature>
<feature type="transmembrane region" description="Helical" evidence="6">
    <location>
        <begin position="193"/>
        <end position="217"/>
    </location>
</feature>
<dbReference type="GO" id="GO:0003954">
    <property type="term" value="F:NADH dehydrogenase activity"/>
    <property type="evidence" value="ECO:0007669"/>
    <property type="project" value="TreeGrafter"/>
</dbReference>
<dbReference type="AlphaFoldDB" id="A0A5J4RXB3"/>
<keyword evidence="5 6" id="KW-0472">Membrane</keyword>
<evidence type="ECO:0000256" key="2">
    <source>
        <dbReference type="ARBA" id="ARBA00009025"/>
    </source>
</evidence>
<dbReference type="Pfam" id="PF00361">
    <property type="entry name" value="Proton_antipo_M"/>
    <property type="match status" value="1"/>
</dbReference>
<dbReference type="GO" id="GO:0016020">
    <property type="term" value="C:membrane"/>
    <property type="evidence" value="ECO:0007669"/>
    <property type="project" value="UniProtKB-SubCell"/>
</dbReference>
<accession>A0A5J4RXB3</accession>
<feature type="transmembrane region" description="Helical" evidence="6">
    <location>
        <begin position="401"/>
        <end position="424"/>
    </location>
</feature>
<feature type="transmembrane region" description="Helical" evidence="6">
    <location>
        <begin position="100"/>
        <end position="118"/>
    </location>
</feature>
<proteinExistence type="inferred from homology"/>
<reference evidence="8" key="1">
    <citation type="submission" date="2019-03" db="EMBL/GenBank/DDBJ databases">
        <title>Single cell metagenomics reveals metabolic interactions within the superorganism composed of flagellate Streblomastix strix and complex community of Bacteroidetes bacteria on its surface.</title>
        <authorList>
            <person name="Treitli S.C."/>
            <person name="Kolisko M."/>
            <person name="Husnik F."/>
            <person name="Keeling P."/>
            <person name="Hampl V."/>
        </authorList>
    </citation>
    <scope>NUCLEOTIDE SEQUENCE</scope>
    <source>
        <strain evidence="8">STM</strain>
    </source>
</reference>
<feature type="transmembrane region" description="Helical" evidence="6">
    <location>
        <begin position="124"/>
        <end position="141"/>
    </location>
</feature>
<comment type="caution">
    <text evidence="8">The sequence shown here is derived from an EMBL/GenBank/DDBJ whole genome shotgun (WGS) entry which is preliminary data.</text>
</comment>
<keyword evidence="4 6" id="KW-1133">Transmembrane helix</keyword>
<gene>
    <name evidence="8" type="ORF">EZS27_013758</name>
</gene>
<name>A0A5J4RXB3_9ZZZZ</name>
<evidence type="ECO:0000256" key="4">
    <source>
        <dbReference type="ARBA" id="ARBA00022989"/>
    </source>
</evidence>
<evidence type="ECO:0000256" key="3">
    <source>
        <dbReference type="ARBA" id="ARBA00022692"/>
    </source>
</evidence>
<feature type="transmembrane region" description="Helical" evidence="6">
    <location>
        <begin position="70"/>
        <end position="88"/>
    </location>
</feature>
<dbReference type="PANTHER" id="PTHR43507:SF4">
    <property type="entry name" value="PROTON-TRANSLOCATING NADH-QUINONE OXIDOREDUCTASE, CHAIN M"/>
    <property type="match status" value="1"/>
</dbReference>
<dbReference type="GO" id="GO:0042773">
    <property type="term" value="P:ATP synthesis coupled electron transport"/>
    <property type="evidence" value="ECO:0007669"/>
    <property type="project" value="InterPro"/>
</dbReference>
<feature type="transmembrane region" description="Helical" evidence="6">
    <location>
        <begin position="16"/>
        <end position="37"/>
    </location>
</feature>
<dbReference type="NCBIfam" id="TIGR01972">
    <property type="entry name" value="NDH_I_M"/>
    <property type="match status" value="1"/>
</dbReference>
<evidence type="ECO:0000256" key="6">
    <source>
        <dbReference type="SAM" id="Phobius"/>
    </source>
</evidence>
<evidence type="ECO:0000259" key="7">
    <source>
        <dbReference type="Pfam" id="PF00361"/>
    </source>
</evidence>
<evidence type="ECO:0000313" key="8">
    <source>
        <dbReference type="EMBL" id="KAA6338218.1"/>
    </source>
</evidence>
<feature type="transmembrane region" description="Helical" evidence="6">
    <location>
        <begin position="321"/>
        <end position="340"/>
    </location>
</feature>
<feature type="transmembrane region" description="Helical" evidence="6">
    <location>
        <begin position="290"/>
        <end position="309"/>
    </location>
</feature>
<dbReference type="PRINTS" id="PR01437">
    <property type="entry name" value="NUOXDRDTASE4"/>
</dbReference>